<proteinExistence type="predicted"/>
<dbReference type="OrthoDB" id="77656at2759"/>
<evidence type="ECO:0000256" key="1">
    <source>
        <dbReference type="SAM" id="MobiDB-lite"/>
    </source>
</evidence>
<dbReference type="AlphaFoldDB" id="A0A177WED0"/>
<dbReference type="GO" id="GO:0007031">
    <property type="term" value="P:peroxisome organization"/>
    <property type="evidence" value="ECO:0007669"/>
    <property type="project" value="InterPro"/>
</dbReference>
<feature type="region of interest" description="Disordered" evidence="1">
    <location>
        <begin position="24"/>
        <end position="51"/>
    </location>
</feature>
<gene>
    <name evidence="3" type="ORF">BDEG_22003</name>
</gene>
<dbReference type="PANTHER" id="PTHR34126:SF1">
    <property type="entry name" value="PEROXISOME BIOGENESIS PROTEIN 22"/>
    <property type="match status" value="1"/>
</dbReference>
<reference evidence="3 4" key="1">
    <citation type="submission" date="2006-10" db="EMBL/GenBank/DDBJ databases">
        <title>The Genome Sequence of Batrachochytrium dendrobatidis JEL423.</title>
        <authorList>
            <consortium name="The Broad Institute Genome Sequencing Platform"/>
            <person name="Birren B."/>
            <person name="Lander E."/>
            <person name="Galagan J."/>
            <person name="Cuomo C."/>
            <person name="Devon K."/>
            <person name="Jaffe D."/>
            <person name="Butler J."/>
            <person name="Alvarez P."/>
            <person name="Gnerre S."/>
            <person name="Grabherr M."/>
            <person name="Kleber M."/>
            <person name="Mauceli E."/>
            <person name="Brockman W."/>
            <person name="Young S."/>
            <person name="LaButti K."/>
            <person name="Sykes S."/>
            <person name="DeCaprio D."/>
            <person name="Crawford M."/>
            <person name="Koehrsen M."/>
            <person name="Engels R."/>
            <person name="Montgomery P."/>
            <person name="Pearson M."/>
            <person name="Howarth C."/>
            <person name="Larson L."/>
            <person name="White J."/>
            <person name="O'Leary S."/>
            <person name="Kodira C."/>
            <person name="Zeng Q."/>
            <person name="Yandava C."/>
            <person name="Alvarado L."/>
            <person name="Longcore J."/>
            <person name="James T."/>
        </authorList>
    </citation>
    <scope>NUCLEOTIDE SEQUENCE [LARGE SCALE GENOMIC DNA]</scope>
    <source>
        <strain evidence="3 4">JEL423</strain>
    </source>
</reference>
<dbReference type="InterPro" id="IPR037485">
    <property type="entry name" value="PEX22"/>
</dbReference>
<dbReference type="EMBL" id="DS022301">
    <property type="protein sequence ID" value="OAJ38034.1"/>
    <property type="molecule type" value="Genomic_DNA"/>
</dbReference>
<dbReference type="PANTHER" id="PTHR34126">
    <property type="entry name" value="PEROXISOME BIOGENESIS PROTEIN 22"/>
    <property type="match status" value="1"/>
</dbReference>
<sequence>MSFTADTSFPQCKTLVSIPSDSILSEPSSTLEPAQQSSSTDLSCRITNGNPSTPPSAVNAVIAALAIAIISYRLTRQKHHIHSLASIMKQLFPINSITLLARRRRSLIVVGIVICISAVWIRSRLRSSSIHHFHQPPESHAKTFNWKSWCFSLLQKRIIDYIPRSKRFLSTNTNTESTQPCATISTVNTSETTRHHSTFNRISRLSSKKLLTISTRNLLFWNPSPDACAPNFAFKESMLPVMIELLKTRKYEITLITLVKSDAEEEQVRQLLLDERHELVKSGLDSRRVLFCSSLQGVVHMVKHIGPDVHVDSRSLCLRDLSAWVPRLVHVRPACHGQEVGGHLSADGIDTNSSNSMSDSQTVSRYDSSGAQVQLACPSIVYQSQYGTALDKSQQSAVDTSTLKRSSSYTMRYSHANPTSSNTHPDQFLSISLADRHNDGVKEQRAFSPPLLDGSKLMKSHNRFISTGTVDTASIVSEEESEDLGAFKNVSVIESFAAFK</sequence>
<feature type="transmembrane region" description="Helical" evidence="2">
    <location>
        <begin position="106"/>
        <end position="123"/>
    </location>
</feature>
<feature type="compositionally biased region" description="Polar residues" evidence="1">
    <location>
        <begin position="350"/>
        <end position="365"/>
    </location>
</feature>
<evidence type="ECO:0000313" key="4">
    <source>
        <dbReference type="Proteomes" id="UP000077115"/>
    </source>
</evidence>
<name>A0A177WED0_BATDL</name>
<keyword evidence="2" id="KW-0812">Transmembrane</keyword>
<feature type="region of interest" description="Disordered" evidence="1">
    <location>
        <begin position="345"/>
        <end position="365"/>
    </location>
</feature>
<keyword evidence="2" id="KW-0472">Membrane</keyword>
<feature type="transmembrane region" description="Helical" evidence="2">
    <location>
        <begin position="57"/>
        <end position="74"/>
    </location>
</feature>
<reference evidence="3 4" key="2">
    <citation type="submission" date="2016-05" db="EMBL/GenBank/DDBJ databases">
        <title>Lineage-specific infection strategies underlie the spectrum of fungal disease in amphibians.</title>
        <authorList>
            <person name="Cuomo C.A."/>
            <person name="Farrer R.A."/>
            <person name="James T."/>
            <person name="Longcore J."/>
            <person name="Birren B."/>
        </authorList>
    </citation>
    <scope>NUCLEOTIDE SEQUENCE [LARGE SCALE GENOMIC DNA]</scope>
    <source>
        <strain evidence="3 4">JEL423</strain>
    </source>
</reference>
<protein>
    <submittedName>
        <fullName evidence="3">Uncharacterized protein</fullName>
    </submittedName>
</protein>
<evidence type="ECO:0000256" key="2">
    <source>
        <dbReference type="SAM" id="Phobius"/>
    </source>
</evidence>
<dbReference type="VEuPathDB" id="FungiDB:BDEG_22003"/>
<keyword evidence="2" id="KW-1133">Transmembrane helix</keyword>
<dbReference type="Pfam" id="PF22978">
    <property type="entry name" value="HAD_Pex22"/>
    <property type="match status" value="1"/>
</dbReference>
<accession>A0A177WED0</accession>
<dbReference type="Proteomes" id="UP000077115">
    <property type="component" value="Unassembled WGS sequence"/>
</dbReference>
<evidence type="ECO:0000313" key="3">
    <source>
        <dbReference type="EMBL" id="OAJ38034.1"/>
    </source>
</evidence>
<organism evidence="3 4">
    <name type="scientific">Batrachochytrium dendrobatidis (strain JEL423)</name>
    <dbReference type="NCBI Taxonomy" id="403673"/>
    <lineage>
        <taxon>Eukaryota</taxon>
        <taxon>Fungi</taxon>
        <taxon>Fungi incertae sedis</taxon>
        <taxon>Chytridiomycota</taxon>
        <taxon>Chytridiomycota incertae sedis</taxon>
        <taxon>Chytridiomycetes</taxon>
        <taxon>Rhizophydiales</taxon>
        <taxon>Rhizophydiales incertae sedis</taxon>
        <taxon>Batrachochytrium</taxon>
    </lineage>
</organism>